<dbReference type="NCBIfam" id="TIGR02473">
    <property type="entry name" value="flagell_FliJ"/>
    <property type="match status" value="1"/>
</dbReference>
<gene>
    <name evidence="11" type="primary">fliJ</name>
    <name evidence="11" type="ORF">DC094_15745</name>
</gene>
<dbReference type="InterPro" id="IPR053716">
    <property type="entry name" value="Flag_assembly_chemotaxis_eff"/>
</dbReference>
<evidence type="ECO:0000256" key="9">
    <source>
        <dbReference type="ARBA" id="ARBA00023136"/>
    </source>
</evidence>
<proteinExistence type="inferred from homology"/>
<dbReference type="GO" id="GO:0071973">
    <property type="term" value="P:bacterial-type flagellum-dependent cell motility"/>
    <property type="evidence" value="ECO:0007669"/>
    <property type="project" value="InterPro"/>
</dbReference>
<dbReference type="EMBL" id="QDDL01000007">
    <property type="protein sequence ID" value="PVZ66721.1"/>
    <property type="molecule type" value="Genomic_DNA"/>
</dbReference>
<comment type="similarity">
    <text evidence="2">Belongs to the FliJ family.</text>
</comment>
<evidence type="ECO:0000313" key="11">
    <source>
        <dbReference type="EMBL" id="PVZ66721.1"/>
    </source>
</evidence>
<evidence type="ECO:0000256" key="2">
    <source>
        <dbReference type="ARBA" id="ARBA00010004"/>
    </source>
</evidence>
<dbReference type="GO" id="GO:0009288">
    <property type="term" value="C:bacterial-type flagellum"/>
    <property type="evidence" value="ECO:0007669"/>
    <property type="project" value="InterPro"/>
</dbReference>
<sequence length="157" mass="18485">MLYDQKRSYFMSDGLETLIDLAEDRKTQAQRQLGDARTVMASEQAKLNQLEGFADEYRESFNFRAGCGMNPQKLIAYRQFLNQLHTAVSQQSDHYQASDLRVNQCVGDLQDKRKDYESLNLLRQRRRDTVVKIEVKKQQREADDFAMRRFRSFAESE</sequence>
<evidence type="ECO:0000256" key="1">
    <source>
        <dbReference type="ARBA" id="ARBA00004413"/>
    </source>
</evidence>
<keyword evidence="6" id="KW-0145">Chemotaxis</keyword>
<dbReference type="PANTHER" id="PTHR38786">
    <property type="entry name" value="FLAGELLAR FLIJ PROTEIN"/>
    <property type="match status" value="1"/>
</dbReference>
<keyword evidence="10" id="KW-1006">Bacterial flagellum protein export</keyword>
<dbReference type="Pfam" id="PF02050">
    <property type="entry name" value="FliJ"/>
    <property type="match status" value="1"/>
</dbReference>
<dbReference type="InterPro" id="IPR052570">
    <property type="entry name" value="FliJ"/>
</dbReference>
<keyword evidence="4" id="KW-0813">Transport</keyword>
<keyword evidence="11" id="KW-0282">Flagellum</keyword>
<dbReference type="GO" id="GO:0005886">
    <property type="term" value="C:plasma membrane"/>
    <property type="evidence" value="ECO:0007669"/>
    <property type="project" value="UniProtKB-SubCell"/>
</dbReference>
<keyword evidence="11" id="KW-0966">Cell projection</keyword>
<evidence type="ECO:0000256" key="10">
    <source>
        <dbReference type="ARBA" id="ARBA00023225"/>
    </source>
</evidence>
<comment type="subcellular location">
    <subcellularLocation>
        <location evidence="1">Cell membrane</location>
        <topology evidence="1">Peripheral membrane protein</topology>
        <orientation evidence="1">Cytoplasmic side</orientation>
    </subcellularLocation>
</comment>
<evidence type="ECO:0000256" key="3">
    <source>
        <dbReference type="ARBA" id="ARBA00020392"/>
    </source>
</evidence>
<evidence type="ECO:0000256" key="7">
    <source>
        <dbReference type="ARBA" id="ARBA00022795"/>
    </source>
</evidence>
<dbReference type="GO" id="GO:0006935">
    <property type="term" value="P:chemotaxis"/>
    <property type="evidence" value="ECO:0007669"/>
    <property type="project" value="UniProtKB-KW"/>
</dbReference>
<dbReference type="InterPro" id="IPR012823">
    <property type="entry name" value="Flagell_FliJ"/>
</dbReference>
<keyword evidence="12" id="KW-1185">Reference proteome</keyword>
<dbReference type="InterPro" id="IPR018006">
    <property type="entry name" value="Flag_FliJ_proteobac"/>
</dbReference>
<dbReference type="Proteomes" id="UP000244906">
    <property type="component" value="Unassembled WGS sequence"/>
</dbReference>
<name>A0A2V1GTX6_9GAMM</name>
<organism evidence="11 12">
    <name type="scientific">Pelagibaculum spongiae</name>
    <dbReference type="NCBI Taxonomy" id="2080658"/>
    <lineage>
        <taxon>Bacteria</taxon>
        <taxon>Pseudomonadati</taxon>
        <taxon>Pseudomonadota</taxon>
        <taxon>Gammaproteobacteria</taxon>
        <taxon>Oceanospirillales</taxon>
        <taxon>Pelagibaculum</taxon>
    </lineage>
</organism>
<evidence type="ECO:0000256" key="8">
    <source>
        <dbReference type="ARBA" id="ARBA00022927"/>
    </source>
</evidence>
<dbReference type="PANTHER" id="PTHR38786:SF1">
    <property type="entry name" value="FLAGELLAR FLIJ PROTEIN"/>
    <property type="match status" value="1"/>
</dbReference>
<keyword evidence="8" id="KW-0653">Protein transport</keyword>
<protein>
    <recommendedName>
        <fullName evidence="3">Flagellar FliJ protein</fullName>
    </recommendedName>
</protein>
<keyword evidence="7" id="KW-1005">Bacterial flagellum biogenesis</keyword>
<evidence type="ECO:0000256" key="4">
    <source>
        <dbReference type="ARBA" id="ARBA00022448"/>
    </source>
</evidence>
<evidence type="ECO:0000256" key="5">
    <source>
        <dbReference type="ARBA" id="ARBA00022475"/>
    </source>
</evidence>
<dbReference type="PRINTS" id="PR01004">
    <property type="entry name" value="FLGFLIJ"/>
</dbReference>
<reference evidence="11 12" key="1">
    <citation type="submission" date="2018-04" db="EMBL/GenBank/DDBJ databases">
        <title>Thalassorhabdus spongiae gen. nov., sp. nov., isolated from a marine sponge in South-West Iceland.</title>
        <authorList>
            <person name="Knobloch S."/>
            <person name="Daussin A."/>
            <person name="Johannsson R."/>
            <person name="Marteinsson V.T."/>
        </authorList>
    </citation>
    <scope>NUCLEOTIDE SEQUENCE [LARGE SCALE GENOMIC DNA]</scope>
    <source>
        <strain evidence="11 12">Hp12</strain>
    </source>
</reference>
<dbReference type="GO" id="GO:0003774">
    <property type="term" value="F:cytoskeletal motor activity"/>
    <property type="evidence" value="ECO:0007669"/>
    <property type="project" value="InterPro"/>
</dbReference>
<dbReference type="Gene3D" id="1.10.287.1700">
    <property type="match status" value="1"/>
</dbReference>
<keyword evidence="9" id="KW-0472">Membrane</keyword>
<comment type="caution">
    <text evidence="11">The sequence shown here is derived from an EMBL/GenBank/DDBJ whole genome shotgun (WGS) entry which is preliminary data.</text>
</comment>
<dbReference type="PIRSF" id="PIRSF019404">
    <property type="entry name" value="FliJ"/>
    <property type="match status" value="1"/>
</dbReference>
<accession>A0A2V1GTX6</accession>
<dbReference type="GO" id="GO:0044781">
    <property type="term" value="P:bacterial-type flagellum organization"/>
    <property type="evidence" value="ECO:0007669"/>
    <property type="project" value="UniProtKB-KW"/>
</dbReference>
<dbReference type="AlphaFoldDB" id="A0A2V1GTX6"/>
<dbReference type="GO" id="GO:0015031">
    <property type="term" value="P:protein transport"/>
    <property type="evidence" value="ECO:0007669"/>
    <property type="project" value="UniProtKB-KW"/>
</dbReference>
<keyword evidence="5" id="KW-1003">Cell membrane</keyword>
<evidence type="ECO:0000313" key="12">
    <source>
        <dbReference type="Proteomes" id="UP000244906"/>
    </source>
</evidence>
<keyword evidence="11" id="KW-0969">Cilium</keyword>
<evidence type="ECO:0000256" key="6">
    <source>
        <dbReference type="ARBA" id="ARBA00022500"/>
    </source>
</evidence>